<evidence type="ECO:0000313" key="2">
    <source>
        <dbReference type="EMBL" id="NMO14603.1"/>
    </source>
</evidence>
<dbReference type="Proteomes" id="UP000518300">
    <property type="component" value="Unassembled WGS sequence"/>
</dbReference>
<dbReference type="RefSeq" id="WP_169343900.1">
    <property type="nucleotide sequence ID" value="NZ_JABBJJ010000022.1"/>
</dbReference>
<dbReference type="EMBL" id="JABBJJ010000022">
    <property type="protein sequence ID" value="NMO14603.1"/>
    <property type="molecule type" value="Genomic_DNA"/>
</dbReference>
<keyword evidence="3" id="KW-1185">Reference proteome</keyword>
<gene>
    <name evidence="2" type="ORF">HG543_06980</name>
</gene>
<dbReference type="Gene3D" id="1.25.40.70">
    <property type="entry name" value="Phosphatidylinositol 3-kinase, accessory domain (PIK)"/>
    <property type="match status" value="1"/>
</dbReference>
<dbReference type="SUPFAM" id="SSF48371">
    <property type="entry name" value="ARM repeat"/>
    <property type="match status" value="1"/>
</dbReference>
<organism evidence="2 3">
    <name type="scientific">Pyxidicoccus fallax</name>
    <dbReference type="NCBI Taxonomy" id="394095"/>
    <lineage>
        <taxon>Bacteria</taxon>
        <taxon>Pseudomonadati</taxon>
        <taxon>Myxococcota</taxon>
        <taxon>Myxococcia</taxon>
        <taxon>Myxococcales</taxon>
        <taxon>Cystobacterineae</taxon>
        <taxon>Myxococcaceae</taxon>
        <taxon>Pyxidicoccus</taxon>
    </lineage>
</organism>
<dbReference type="InterPro" id="IPR042236">
    <property type="entry name" value="PI3K_accessory_sf"/>
</dbReference>
<evidence type="ECO:0000313" key="3">
    <source>
        <dbReference type="Proteomes" id="UP000518300"/>
    </source>
</evidence>
<dbReference type="Pfam" id="PF09450">
    <property type="entry name" value="DUF2019"/>
    <property type="match status" value="1"/>
</dbReference>
<dbReference type="InterPro" id="IPR016024">
    <property type="entry name" value="ARM-type_fold"/>
</dbReference>
<proteinExistence type="predicted"/>
<reference evidence="2 3" key="1">
    <citation type="submission" date="2020-04" db="EMBL/GenBank/DDBJ databases">
        <title>Draft genome of Pyxidicoccus fallax type strain.</title>
        <authorList>
            <person name="Whitworth D.E."/>
        </authorList>
    </citation>
    <scope>NUCLEOTIDE SEQUENCE [LARGE SCALE GENOMIC DNA]</scope>
    <source>
        <strain evidence="2 3">DSM 14698</strain>
    </source>
</reference>
<sequence>MKPGELKMLTAGELIERFREVSARHGRLLNARNTRAANKEYDLAAALRAELRARGAEVQEPILRLLTDPEQGTRYWAATAALGFAPDEAARTLSALSAPPLSLMGLSASMTLEEWKSGTLKVE</sequence>
<comment type="caution">
    <text evidence="2">The sequence shown here is derived from an EMBL/GenBank/DDBJ whole genome shotgun (WGS) entry which is preliminary data.</text>
</comment>
<name>A0A848LCW9_9BACT</name>
<dbReference type="AlphaFoldDB" id="A0A848LCW9"/>
<feature type="domain" description="DUF2019" evidence="1">
    <location>
        <begin position="13"/>
        <end position="113"/>
    </location>
</feature>
<accession>A0A848LCW9</accession>
<protein>
    <submittedName>
        <fullName evidence="2">DUF2019 domain-containing protein</fullName>
    </submittedName>
</protein>
<dbReference type="InterPro" id="IPR018568">
    <property type="entry name" value="DUF2019"/>
</dbReference>
<evidence type="ECO:0000259" key="1">
    <source>
        <dbReference type="Pfam" id="PF09450"/>
    </source>
</evidence>